<dbReference type="OrthoDB" id="2886949at2"/>
<proteinExistence type="predicted"/>
<evidence type="ECO:0000313" key="3">
    <source>
        <dbReference type="Proteomes" id="UP000316225"/>
    </source>
</evidence>
<reference evidence="2 3" key="1">
    <citation type="journal article" date="2015" name="Stand. Genomic Sci.">
        <title>Genomic Encyclopedia of Bacterial and Archaeal Type Strains, Phase III: the genomes of soil and plant-associated and newly described type strains.</title>
        <authorList>
            <person name="Whitman W.B."/>
            <person name="Woyke T."/>
            <person name="Klenk H.P."/>
            <person name="Zhou Y."/>
            <person name="Lilburn T.G."/>
            <person name="Beck B.J."/>
            <person name="De Vos P."/>
            <person name="Vandamme P."/>
            <person name="Eisen J.A."/>
            <person name="Garrity G."/>
            <person name="Hugenholtz P."/>
            <person name="Kyrpides N.C."/>
        </authorList>
    </citation>
    <scope>NUCLEOTIDE SEQUENCE [LARGE SCALE GENOMIC DNA]</scope>
    <source>
        <strain evidence="2 3">CGMCC 1.5364</strain>
    </source>
</reference>
<evidence type="ECO:0000259" key="1">
    <source>
        <dbReference type="Pfam" id="PF07883"/>
    </source>
</evidence>
<keyword evidence="3" id="KW-1185">Reference proteome</keyword>
<dbReference type="Proteomes" id="UP000316225">
    <property type="component" value="Unassembled WGS sequence"/>
</dbReference>
<dbReference type="Gene3D" id="2.60.120.10">
    <property type="entry name" value="Jelly Rolls"/>
    <property type="match status" value="1"/>
</dbReference>
<evidence type="ECO:0000313" key="2">
    <source>
        <dbReference type="EMBL" id="TWI33910.1"/>
    </source>
</evidence>
<name>A0A562NPA8_9RHOB</name>
<gene>
    <name evidence="2" type="ORF">IQ24_02277</name>
</gene>
<feature type="domain" description="Cupin type-2" evidence="1">
    <location>
        <begin position="40"/>
        <end position="106"/>
    </location>
</feature>
<dbReference type="EMBL" id="VLKU01000006">
    <property type="protein sequence ID" value="TWI33910.1"/>
    <property type="molecule type" value="Genomic_DNA"/>
</dbReference>
<dbReference type="SUPFAM" id="SSF51182">
    <property type="entry name" value="RmlC-like cupins"/>
    <property type="match status" value="1"/>
</dbReference>
<dbReference type="RefSeq" id="WP_145398076.1">
    <property type="nucleotide sequence ID" value="NZ_VLKU01000006.1"/>
</dbReference>
<protein>
    <submittedName>
        <fullName evidence="2">Cupin domain-containing protein</fullName>
    </submittedName>
</protein>
<accession>A0A562NPA8</accession>
<comment type="caution">
    <text evidence="2">The sequence shown here is derived from an EMBL/GenBank/DDBJ whole genome shotgun (WGS) entry which is preliminary data.</text>
</comment>
<dbReference type="InterPro" id="IPR013096">
    <property type="entry name" value="Cupin_2"/>
</dbReference>
<dbReference type="InterPro" id="IPR011051">
    <property type="entry name" value="RmlC_Cupin_sf"/>
</dbReference>
<dbReference type="Pfam" id="PF07883">
    <property type="entry name" value="Cupin_2"/>
    <property type="match status" value="1"/>
</dbReference>
<dbReference type="InterPro" id="IPR014710">
    <property type="entry name" value="RmlC-like_jellyroll"/>
</dbReference>
<sequence>MHVTRIAEAPAYQAPGHSQMTMLRLQGKEAGPADTMWLALSTIQPGGGITLSSSGAEKFYVVVEGEVEISNGTETHLLRLHDSCRIAPDEPRQIRNTGSHPARLLLAMALT</sequence>
<organism evidence="2 3">
    <name type="scientific">Paracoccus sulfuroxidans</name>
    <dbReference type="NCBI Taxonomy" id="384678"/>
    <lineage>
        <taxon>Bacteria</taxon>
        <taxon>Pseudomonadati</taxon>
        <taxon>Pseudomonadota</taxon>
        <taxon>Alphaproteobacteria</taxon>
        <taxon>Rhodobacterales</taxon>
        <taxon>Paracoccaceae</taxon>
        <taxon>Paracoccus</taxon>
    </lineage>
</organism>
<dbReference type="CDD" id="cd20299">
    <property type="entry name" value="cupin_YP766765-like"/>
    <property type="match status" value="1"/>
</dbReference>
<dbReference type="AlphaFoldDB" id="A0A562NPA8"/>